<dbReference type="EMBL" id="NAJN01003005">
    <property type="protein sequence ID" value="TKA45397.1"/>
    <property type="molecule type" value="Genomic_DNA"/>
</dbReference>
<feature type="compositionally biased region" description="Basic and acidic residues" evidence="1">
    <location>
        <begin position="451"/>
        <end position="468"/>
    </location>
</feature>
<feature type="compositionally biased region" description="Basic and acidic residues" evidence="1">
    <location>
        <begin position="658"/>
        <end position="675"/>
    </location>
</feature>
<reference evidence="3 4" key="1">
    <citation type="submission" date="2017-03" db="EMBL/GenBank/DDBJ databases">
        <title>Genomes of endolithic fungi from Antarctica.</title>
        <authorList>
            <person name="Coleine C."/>
            <person name="Masonjones S."/>
            <person name="Stajich J.E."/>
        </authorList>
    </citation>
    <scope>NUCLEOTIDE SEQUENCE [LARGE SCALE GENOMIC DNA]</scope>
    <source>
        <strain evidence="3 4">CCFEE 5187</strain>
    </source>
</reference>
<feature type="compositionally biased region" description="Basic and acidic residues" evidence="1">
    <location>
        <begin position="278"/>
        <end position="298"/>
    </location>
</feature>
<feature type="compositionally biased region" description="Basic and acidic residues" evidence="1">
    <location>
        <begin position="713"/>
        <end position="724"/>
    </location>
</feature>
<evidence type="ECO:0000256" key="1">
    <source>
        <dbReference type="SAM" id="MobiDB-lite"/>
    </source>
</evidence>
<proteinExistence type="predicted"/>
<dbReference type="Pfam" id="PF26118">
    <property type="entry name" value="DUF8035"/>
    <property type="match status" value="1"/>
</dbReference>
<evidence type="ECO:0000259" key="2">
    <source>
        <dbReference type="Pfam" id="PF26118"/>
    </source>
</evidence>
<protein>
    <recommendedName>
        <fullName evidence="2">DUF8035 domain-containing protein</fullName>
    </recommendedName>
</protein>
<dbReference type="PANTHER" id="PTHR42081:SF1">
    <property type="entry name" value="ZINC FINGER PROTEIN DHHC DOMAIN CONTAINING PROTEIN"/>
    <property type="match status" value="1"/>
</dbReference>
<feature type="compositionally biased region" description="Basic and acidic residues" evidence="1">
    <location>
        <begin position="97"/>
        <end position="186"/>
    </location>
</feature>
<feature type="compositionally biased region" description="Basic and acidic residues" evidence="1">
    <location>
        <begin position="223"/>
        <end position="253"/>
    </location>
</feature>
<dbReference type="InterPro" id="IPR058348">
    <property type="entry name" value="DUF8035"/>
</dbReference>
<dbReference type="OrthoDB" id="5418088at2759"/>
<accession>A0A4U0V998</accession>
<feature type="compositionally biased region" description="Basic and acidic residues" evidence="1">
    <location>
        <begin position="374"/>
        <end position="400"/>
    </location>
</feature>
<feature type="compositionally biased region" description="Basic and acidic residues" evidence="1">
    <location>
        <begin position="40"/>
        <end position="51"/>
    </location>
</feature>
<feature type="compositionally biased region" description="Low complexity" evidence="1">
    <location>
        <begin position="254"/>
        <end position="275"/>
    </location>
</feature>
<evidence type="ECO:0000313" key="3">
    <source>
        <dbReference type="EMBL" id="TKA45397.1"/>
    </source>
</evidence>
<feature type="domain" description="DUF8035" evidence="2">
    <location>
        <begin position="518"/>
        <end position="570"/>
    </location>
</feature>
<evidence type="ECO:0000313" key="4">
    <source>
        <dbReference type="Proteomes" id="UP000308768"/>
    </source>
</evidence>
<feature type="compositionally biased region" description="Low complexity" evidence="1">
    <location>
        <begin position="187"/>
        <end position="206"/>
    </location>
</feature>
<name>A0A4U0V998_9PEZI</name>
<feature type="compositionally biased region" description="Basic and acidic residues" evidence="1">
    <location>
        <begin position="312"/>
        <end position="321"/>
    </location>
</feature>
<feature type="compositionally biased region" description="Basic and acidic residues" evidence="1">
    <location>
        <begin position="408"/>
        <end position="437"/>
    </location>
</feature>
<dbReference type="AlphaFoldDB" id="A0A4U0V998"/>
<feature type="region of interest" description="Disordered" evidence="1">
    <location>
        <begin position="572"/>
        <end position="616"/>
    </location>
</feature>
<feature type="region of interest" description="Disordered" evidence="1">
    <location>
        <begin position="1"/>
        <end position="517"/>
    </location>
</feature>
<feature type="compositionally biased region" description="Basic residues" evidence="1">
    <location>
        <begin position="586"/>
        <end position="595"/>
    </location>
</feature>
<organism evidence="3 4">
    <name type="scientific">Cryomyces minteri</name>
    <dbReference type="NCBI Taxonomy" id="331657"/>
    <lineage>
        <taxon>Eukaryota</taxon>
        <taxon>Fungi</taxon>
        <taxon>Dikarya</taxon>
        <taxon>Ascomycota</taxon>
        <taxon>Pezizomycotina</taxon>
        <taxon>Dothideomycetes</taxon>
        <taxon>Dothideomycetes incertae sedis</taxon>
        <taxon>Cryomyces</taxon>
    </lineage>
</organism>
<feature type="region of interest" description="Disordered" evidence="1">
    <location>
        <begin position="644"/>
        <end position="733"/>
    </location>
</feature>
<gene>
    <name evidence="3" type="ORF">B0A49_13352</name>
</gene>
<feature type="non-terminal residue" evidence="3">
    <location>
        <position position="1"/>
    </location>
</feature>
<dbReference type="Proteomes" id="UP000308768">
    <property type="component" value="Unassembled WGS sequence"/>
</dbReference>
<comment type="caution">
    <text evidence="3">The sequence shown here is derived from an EMBL/GenBank/DDBJ whole genome shotgun (WGS) entry which is preliminary data.</text>
</comment>
<dbReference type="PANTHER" id="PTHR42081">
    <property type="entry name" value="ZINC FINGER PROTEIN DHHC DOMAIN CONTAINING PROTEIN"/>
    <property type="match status" value="1"/>
</dbReference>
<keyword evidence="4" id="KW-1185">Reference proteome</keyword>
<sequence>YGLYRETDPYAMPTRTSSVRQPAAVHQERDPRYDAYSVDYDDRRDARESRRPTHAYDANVESRGFGVRAPSTDRYAPHEESLDRGPSYAGEPLVQEPDVRNYVRDPLEDSRREQDRRDREWKKERERQERDKELRRAEMDRERELEKGRDRDWDRERDRPREHDRERERRDRDRERDDRSPRDSGDRIPGIVPAAVAATGALATGEAIKRHKRDERYDDDELQDRSRKDRERDREKGREYDRRDRDRNDRIPRDSGGYVPPVAGAATVAAGEYGTDNPTKRSKQEPRDEPYNDSEDRSRGHRKAVPSDESITQERERRYVVPDEDAHELRERGKGPEPTLDPDEEYRRRVQQMQQEMQRANIGSQQTREPQVFDSDREKERQRMETKERQDTDRAAERAQDVGIDTRPIPRELRRVPEDDLNSDHRDSDGYRERHNGQFDAPLENESAEIFDSRDRNERRERENRVRIVEPPSGKDAPPPVKGILRKPKEKFPEDPNPVREGVAPLKDATKKGIPSGARWTKIDRRLVNPQALEEAKERFEERQDCVIVLRVLTKEEIQKLADRTLEIRGNYPLFHPEPESVTTARRPKHNRTSKSRSDRKSSATPKAKSKRNEEKRKKFNLSSFFTYILDSLLTRCVANADERYEDERRERKHRKREDRDRDRGYGSDEDRPLRAIEAQPSSLDGVDERFDGPGAGRGADSGGYARNAAGRSDWDKERDRGDDQYMSGGLGR</sequence>